<protein>
    <submittedName>
        <fullName evidence="1">Uncharacterized protein</fullName>
    </submittedName>
</protein>
<proteinExistence type="predicted"/>
<dbReference type="EMBL" id="GBRH01225388">
    <property type="protein sequence ID" value="JAD72507.1"/>
    <property type="molecule type" value="Transcribed_RNA"/>
</dbReference>
<name>A0A0A9CLW8_ARUDO</name>
<organism evidence="1">
    <name type="scientific">Arundo donax</name>
    <name type="common">Giant reed</name>
    <name type="synonym">Donax arundinaceus</name>
    <dbReference type="NCBI Taxonomy" id="35708"/>
    <lineage>
        <taxon>Eukaryota</taxon>
        <taxon>Viridiplantae</taxon>
        <taxon>Streptophyta</taxon>
        <taxon>Embryophyta</taxon>
        <taxon>Tracheophyta</taxon>
        <taxon>Spermatophyta</taxon>
        <taxon>Magnoliopsida</taxon>
        <taxon>Liliopsida</taxon>
        <taxon>Poales</taxon>
        <taxon>Poaceae</taxon>
        <taxon>PACMAD clade</taxon>
        <taxon>Arundinoideae</taxon>
        <taxon>Arundineae</taxon>
        <taxon>Arundo</taxon>
    </lineage>
</organism>
<reference evidence="1" key="1">
    <citation type="submission" date="2014-09" db="EMBL/GenBank/DDBJ databases">
        <authorList>
            <person name="Magalhaes I.L.F."/>
            <person name="Oliveira U."/>
            <person name="Santos F.R."/>
            <person name="Vidigal T.H.D.A."/>
            <person name="Brescovit A.D."/>
            <person name="Santos A.J."/>
        </authorList>
    </citation>
    <scope>NUCLEOTIDE SEQUENCE</scope>
    <source>
        <tissue evidence="1">Shoot tissue taken approximately 20 cm above the soil surface</tissue>
    </source>
</reference>
<reference evidence="1" key="2">
    <citation type="journal article" date="2015" name="Data Brief">
        <title>Shoot transcriptome of the giant reed, Arundo donax.</title>
        <authorList>
            <person name="Barrero R.A."/>
            <person name="Guerrero F.D."/>
            <person name="Moolhuijzen P."/>
            <person name="Goolsby J.A."/>
            <person name="Tidwell J."/>
            <person name="Bellgard S.E."/>
            <person name="Bellgard M.I."/>
        </authorList>
    </citation>
    <scope>NUCLEOTIDE SEQUENCE</scope>
    <source>
        <tissue evidence="1">Shoot tissue taken approximately 20 cm above the soil surface</tissue>
    </source>
</reference>
<sequence length="30" mass="3634">MYRARMLDWITSKLMPDLISNYFIINSNLN</sequence>
<evidence type="ECO:0000313" key="1">
    <source>
        <dbReference type="EMBL" id="JAD72507.1"/>
    </source>
</evidence>
<dbReference type="AlphaFoldDB" id="A0A0A9CLW8"/>
<accession>A0A0A9CLW8</accession>